<evidence type="ECO:0000313" key="2">
    <source>
        <dbReference type="EMBL" id="KAF5829069.1"/>
    </source>
</evidence>
<sequence length="412" mass="42025">MNALRPGIGSDGNGGNGMVPEIGNGGGNQGDGNGNQGGGNGNQGSQGGGDGNGIGNGNQGGGNGSQGGGNGNQGGGNDNQGRKLLDHNSGGGDRRALVQRFLVTAWLNFLANAQPAPPPDLVHEAIEWLNATAPGPVNPSDDVWSNCGERPSGGSGLSTRCGEQIKDDLEATFFCEVLPTIPPALAPLAGLPPDATERISVQCLQNVDDALAVVGSSTENTLDTFTASNALDSAYECASALSFVSNMSDSFSLRRLLSTDEGHVSAATWLSSIFERTGQLLSVQVPPNATLVAMGSAIMLGASVNVKDSMAGAHVVLPVPRDAVVQGAAIKEWSVPIEGASNFAPVSGVLEVQASSVGGQPLTRQHNPSMLLCEEGVDPSACVIQLQVPVLFESLLFGTDDPTQSRCVCMWG</sequence>
<accession>A0ABQ7G387</accession>
<protein>
    <submittedName>
        <fullName evidence="2">Uncharacterized protein</fullName>
    </submittedName>
</protein>
<dbReference type="Proteomes" id="UP000815325">
    <property type="component" value="Unassembled WGS sequence"/>
</dbReference>
<feature type="compositionally biased region" description="Basic and acidic residues" evidence="1">
    <location>
        <begin position="80"/>
        <end position="91"/>
    </location>
</feature>
<name>A0ABQ7G387_DUNSA</name>
<reference evidence="2" key="1">
    <citation type="submission" date="2017-08" db="EMBL/GenBank/DDBJ databases">
        <authorList>
            <person name="Polle J.E."/>
            <person name="Barry K."/>
            <person name="Cushman J."/>
            <person name="Schmutz J."/>
            <person name="Tran D."/>
            <person name="Hathwaick L.T."/>
            <person name="Yim W.C."/>
            <person name="Jenkins J."/>
            <person name="Mckie-Krisberg Z.M."/>
            <person name="Prochnik S."/>
            <person name="Lindquist E."/>
            <person name="Dockter R.B."/>
            <person name="Adam C."/>
            <person name="Molina H."/>
            <person name="Bunkerborg J."/>
            <person name="Jin E."/>
            <person name="Buchheim M."/>
            <person name="Magnuson J."/>
        </authorList>
    </citation>
    <scope>NUCLEOTIDE SEQUENCE</scope>
    <source>
        <strain evidence="2">CCAP 19/18</strain>
    </source>
</reference>
<keyword evidence="3" id="KW-1185">Reference proteome</keyword>
<feature type="region of interest" description="Disordered" evidence="1">
    <location>
        <begin position="1"/>
        <end position="91"/>
    </location>
</feature>
<evidence type="ECO:0000313" key="3">
    <source>
        <dbReference type="Proteomes" id="UP000815325"/>
    </source>
</evidence>
<evidence type="ECO:0000256" key="1">
    <source>
        <dbReference type="SAM" id="MobiDB-lite"/>
    </source>
</evidence>
<gene>
    <name evidence="2" type="ORF">DUNSADRAFT_16626</name>
</gene>
<dbReference type="EMBL" id="MU070208">
    <property type="protein sequence ID" value="KAF5829069.1"/>
    <property type="molecule type" value="Genomic_DNA"/>
</dbReference>
<feature type="compositionally biased region" description="Gly residues" evidence="1">
    <location>
        <begin position="9"/>
        <end position="78"/>
    </location>
</feature>
<organism evidence="2 3">
    <name type="scientific">Dunaliella salina</name>
    <name type="common">Green alga</name>
    <name type="synonym">Protococcus salinus</name>
    <dbReference type="NCBI Taxonomy" id="3046"/>
    <lineage>
        <taxon>Eukaryota</taxon>
        <taxon>Viridiplantae</taxon>
        <taxon>Chlorophyta</taxon>
        <taxon>core chlorophytes</taxon>
        <taxon>Chlorophyceae</taxon>
        <taxon>CS clade</taxon>
        <taxon>Chlamydomonadales</taxon>
        <taxon>Dunaliellaceae</taxon>
        <taxon>Dunaliella</taxon>
    </lineage>
</organism>
<proteinExistence type="predicted"/>
<comment type="caution">
    <text evidence="2">The sequence shown here is derived from an EMBL/GenBank/DDBJ whole genome shotgun (WGS) entry which is preliminary data.</text>
</comment>